<dbReference type="RefSeq" id="WP_092664818.1">
    <property type="nucleotide sequence ID" value="NZ_FOCX01000059.1"/>
</dbReference>
<evidence type="ECO:0008006" key="3">
    <source>
        <dbReference type="Google" id="ProtNLM"/>
    </source>
</evidence>
<dbReference type="Pfam" id="PF10865">
    <property type="entry name" value="DUF2703"/>
    <property type="match status" value="1"/>
</dbReference>
<accession>A0A1H8WH53</accession>
<dbReference type="Proteomes" id="UP000198775">
    <property type="component" value="Unassembled WGS sequence"/>
</dbReference>
<evidence type="ECO:0000313" key="1">
    <source>
        <dbReference type="EMBL" id="SEP26966.1"/>
    </source>
</evidence>
<proteinExistence type="predicted"/>
<gene>
    <name evidence="1" type="ORF">SAMN05216388_10597</name>
</gene>
<keyword evidence="2" id="KW-1185">Reference proteome</keyword>
<evidence type="ECO:0000313" key="2">
    <source>
        <dbReference type="Proteomes" id="UP000198775"/>
    </source>
</evidence>
<dbReference type="InterPro" id="IPR021219">
    <property type="entry name" value="DUF2703"/>
</dbReference>
<dbReference type="EMBL" id="FOCX01000059">
    <property type="protein sequence ID" value="SEP26966.1"/>
    <property type="molecule type" value="Genomic_DNA"/>
</dbReference>
<dbReference type="AlphaFoldDB" id="A0A1H8WH53"/>
<organism evidence="1 2">
    <name type="scientific">Halorientalis persicus</name>
    <dbReference type="NCBI Taxonomy" id="1367881"/>
    <lineage>
        <taxon>Archaea</taxon>
        <taxon>Methanobacteriati</taxon>
        <taxon>Methanobacteriota</taxon>
        <taxon>Stenosarchaea group</taxon>
        <taxon>Halobacteria</taxon>
        <taxon>Halobacteriales</taxon>
        <taxon>Haloarculaceae</taxon>
        <taxon>Halorientalis</taxon>
    </lineage>
</organism>
<name>A0A1H8WH53_9EURY</name>
<sequence>MDDPTDSKTVSIIQPAAEEYTRRTVTVDFLYLDNESCDRCMGTEDALEAALERIEPVLDALDVSITVRDIHVSTLEAAEATQLAVSPTIRVNGRDIQPDYIENTCESCGDLCECEGDVDCRLWQYRGEEYSTAPVGLLVESLVQAIAPNGMQSSESRESQAYQLSSNVRDFFERSDSDESDCGCGC</sequence>
<reference evidence="2" key="1">
    <citation type="submission" date="2016-10" db="EMBL/GenBank/DDBJ databases">
        <authorList>
            <person name="Varghese N."/>
            <person name="Submissions S."/>
        </authorList>
    </citation>
    <scope>NUCLEOTIDE SEQUENCE [LARGE SCALE GENOMIC DNA]</scope>
    <source>
        <strain evidence="2">IBRC-M 10043</strain>
    </source>
</reference>
<protein>
    <recommendedName>
        <fullName evidence="3">DUF2703 domain-containing protein</fullName>
    </recommendedName>
</protein>
<dbReference type="OrthoDB" id="337340at2157"/>